<evidence type="ECO:0000313" key="1">
    <source>
        <dbReference type="EMBL" id="TCO24737.1"/>
    </source>
</evidence>
<sequence>MENQAQLSNGELYLKDLERMVGMTEWIVRDYASADETRWLRCRVLAFLDTNYYDDVATVKARIAAVEDARGDSDHRRHLTTNVKKRRRCT</sequence>
<proteinExistence type="predicted"/>
<dbReference type="Proteomes" id="UP000294508">
    <property type="component" value="Unassembled WGS sequence"/>
</dbReference>
<reference evidence="1 2" key="1">
    <citation type="journal article" date="2015" name="Stand. Genomic Sci.">
        <title>Genomic Encyclopedia of Bacterial and Archaeal Type Strains, Phase III: the genomes of soil and plant-associated and newly described type strains.</title>
        <authorList>
            <person name="Whitman W.B."/>
            <person name="Woyke T."/>
            <person name="Klenk H.P."/>
            <person name="Zhou Y."/>
            <person name="Lilburn T.G."/>
            <person name="Beck B.J."/>
            <person name="De Vos P."/>
            <person name="Vandamme P."/>
            <person name="Eisen J.A."/>
            <person name="Garrity G."/>
            <person name="Hugenholtz P."/>
            <person name="Kyrpides N.C."/>
        </authorList>
    </citation>
    <scope>NUCLEOTIDE SEQUENCE [LARGE SCALE GENOMIC DNA]</scope>
    <source>
        <strain evidence="1 2">VKM Ac-2572</strain>
    </source>
</reference>
<dbReference type="AlphaFoldDB" id="A0A4R2HB15"/>
<protein>
    <submittedName>
        <fullName evidence="1">Uncharacterized protein</fullName>
    </submittedName>
</protein>
<comment type="caution">
    <text evidence="1">The sequence shown here is derived from an EMBL/GenBank/DDBJ whole genome shotgun (WGS) entry which is preliminary data.</text>
</comment>
<evidence type="ECO:0000313" key="2">
    <source>
        <dbReference type="Proteomes" id="UP000294508"/>
    </source>
</evidence>
<organism evidence="1 2">
    <name type="scientific">Kribbella steppae</name>
    <dbReference type="NCBI Taxonomy" id="2512223"/>
    <lineage>
        <taxon>Bacteria</taxon>
        <taxon>Bacillati</taxon>
        <taxon>Actinomycetota</taxon>
        <taxon>Actinomycetes</taxon>
        <taxon>Propionibacteriales</taxon>
        <taxon>Kribbellaceae</taxon>
        <taxon>Kribbella</taxon>
    </lineage>
</organism>
<keyword evidence="2" id="KW-1185">Reference proteome</keyword>
<dbReference type="EMBL" id="SLWN01000008">
    <property type="protein sequence ID" value="TCO24737.1"/>
    <property type="molecule type" value="Genomic_DNA"/>
</dbReference>
<gene>
    <name evidence="1" type="ORF">EV652_108272</name>
</gene>
<name>A0A4R2HB15_9ACTN</name>
<accession>A0A4R2HB15</accession>